<reference evidence="5" key="1">
    <citation type="journal article" date="2013" name="Nat. Commun.">
        <title>Whole-genome sequencing of Oryza brachyantha reveals mechanisms underlying Oryza genome evolution.</title>
        <authorList>
            <person name="Chen J."/>
            <person name="Huang Q."/>
            <person name="Gao D."/>
            <person name="Wang J."/>
            <person name="Lang Y."/>
            <person name="Liu T."/>
            <person name="Li B."/>
            <person name="Bai Z."/>
            <person name="Luis Goicoechea J."/>
            <person name="Liang C."/>
            <person name="Chen C."/>
            <person name="Zhang W."/>
            <person name="Sun S."/>
            <person name="Liao Y."/>
            <person name="Zhang X."/>
            <person name="Yang L."/>
            <person name="Song C."/>
            <person name="Wang M."/>
            <person name="Shi J."/>
            <person name="Liu G."/>
            <person name="Liu J."/>
            <person name="Zhou H."/>
            <person name="Zhou W."/>
            <person name="Yu Q."/>
            <person name="An N."/>
            <person name="Chen Y."/>
            <person name="Cai Q."/>
            <person name="Wang B."/>
            <person name="Liu B."/>
            <person name="Min J."/>
            <person name="Huang Y."/>
            <person name="Wu H."/>
            <person name="Li Z."/>
            <person name="Zhang Y."/>
            <person name="Yin Y."/>
            <person name="Song W."/>
            <person name="Jiang J."/>
            <person name="Jackson S.A."/>
            <person name="Wing R.A."/>
            <person name="Wang J."/>
            <person name="Chen M."/>
        </authorList>
    </citation>
    <scope>NUCLEOTIDE SEQUENCE [LARGE SCALE GENOMIC DNA]</scope>
    <source>
        <strain evidence="5">cv. IRGC 101232</strain>
    </source>
</reference>
<sequence length="250" mass="25534">MAKISGGSSAAVPPTTSLAAVVVLVLLAGAAASVGAQAAGADDAAADEEARSIAALSKGKVVLKVGDGRVSGKNAATTAILTTTMPFTFLNPALFDHLKQELHTTAAAAMSGGSDFDASLQQQCYPKETKLPELTLLLAGKDAAMALEPEHYSYKKSHGVVCLSILRSPLAGGVSVVGSMLQAGRRMTYNLDDDTLTFDSLSQAKAASSAPSPPSSSLSRYSSHAAVTPAFPVSSAWLSLLLAMMTMGMM</sequence>
<dbReference type="InterPro" id="IPR021109">
    <property type="entry name" value="Peptidase_aspartic_dom_sf"/>
</dbReference>
<name>J3N290_ORYBR</name>
<dbReference type="PROSITE" id="PS51767">
    <property type="entry name" value="PEPTIDASE_A1"/>
    <property type="match status" value="1"/>
</dbReference>
<organism evidence="5">
    <name type="scientific">Oryza brachyantha</name>
    <name type="common">malo sina</name>
    <dbReference type="NCBI Taxonomy" id="4533"/>
    <lineage>
        <taxon>Eukaryota</taxon>
        <taxon>Viridiplantae</taxon>
        <taxon>Streptophyta</taxon>
        <taxon>Embryophyta</taxon>
        <taxon>Tracheophyta</taxon>
        <taxon>Spermatophyta</taxon>
        <taxon>Magnoliopsida</taxon>
        <taxon>Liliopsida</taxon>
        <taxon>Poales</taxon>
        <taxon>Poaceae</taxon>
        <taxon>BOP clade</taxon>
        <taxon>Oryzoideae</taxon>
        <taxon>Oryzeae</taxon>
        <taxon>Oryzinae</taxon>
        <taxon>Oryza</taxon>
    </lineage>
</organism>
<dbReference type="GO" id="GO:0005576">
    <property type="term" value="C:extracellular region"/>
    <property type="evidence" value="ECO:0007669"/>
    <property type="project" value="TreeGrafter"/>
</dbReference>
<keyword evidence="3" id="KW-0732">Signal</keyword>
<dbReference type="HOGENOM" id="CLU_1112756_0_0_1"/>
<keyword evidence="2" id="KW-0378">Hydrolase</keyword>
<dbReference type="AlphaFoldDB" id="J3N290"/>
<keyword evidence="1" id="KW-0645">Protease</keyword>
<evidence type="ECO:0000256" key="2">
    <source>
        <dbReference type="ARBA" id="ARBA00022801"/>
    </source>
</evidence>
<reference evidence="5" key="2">
    <citation type="submission" date="2013-04" db="UniProtKB">
        <authorList>
            <consortium name="EnsemblPlants"/>
        </authorList>
    </citation>
    <scope>IDENTIFICATION</scope>
</reference>
<dbReference type="InterPro" id="IPR051708">
    <property type="entry name" value="Plant_Aspart_Prot_A1"/>
</dbReference>
<proteinExistence type="predicted"/>
<evidence type="ECO:0000256" key="1">
    <source>
        <dbReference type="ARBA" id="ARBA00022670"/>
    </source>
</evidence>
<dbReference type="GO" id="GO:0008233">
    <property type="term" value="F:peptidase activity"/>
    <property type="evidence" value="ECO:0007669"/>
    <property type="project" value="UniProtKB-KW"/>
</dbReference>
<dbReference type="Proteomes" id="UP000006038">
    <property type="component" value="Chromosome 10"/>
</dbReference>
<dbReference type="SUPFAM" id="SSF50630">
    <property type="entry name" value="Acid proteases"/>
    <property type="match status" value="1"/>
</dbReference>
<dbReference type="GO" id="GO:0006508">
    <property type="term" value="P:proteolysis"/>
    <property type="evidence" value="ECO:0007669"/>
    <property type="project" value="UniProtKB-KW"/>
</dbReference>
<evidence type="ECO:0000256" key="3">
    <source>
        <dbReference type="SAM" id="SignalP"/>
    </source>
</evidence>
<keyword evidence="6" id="KW-1185">Reference proteome</keyword>
<protein>
    <recommendedName>
        <fullName evidence="4">Peptidase A1 domain-containing protein</fullName>
    </recommendedName>
</protein>
<dbReference type="InterPro" id="IPR033121">
    <property type="entry name" value="PEPTIDASE_A1"/>
</dbReference>
<feature type="domain" description="Peptidase A1" evidence="4">
    <location>
        <begin position="1"/>
        <end position="199"/>
    </location>
</feature>
<dbReference type="EnsemblPlants" id="OB10G16380.1">
    <property type="protein sequence ID" value="OB10G16380.1"/>
    <property type="gene ID" value="OB10G16380"/>
</dbReference>
<feature type="signal peptide" evidence="3">
    <location>
        <begin position="1"/>
        <end position="32"/>
    </location>
</feature>
<evidence type="ECO:0000313" key="5">
    <source>
        <dbReference type="EnsemblPlants" id="OB10G16380.1"/>
    </source>
</evidence>
<dbReference type="Gene3D" id="2.40.70.10">
    <property type="entry name" value="Acid Proteases"/>
    <property type="match status" value="1"/>
</dbReference>
<feature type="chain" id="PRO_5003775501" description="Peptidase A1 domain-containing protein" evidence="3">
    <location>
        <begin position="33"/>
        <end position="250"/>
    </location>
</feature>
<dbReference type="Pfam" id="PF14541">
    <property type="entry name" value="TAXi_C"/>
    <property type="match status" value="1"/>
</dbReference>
<dbReference type="Gramene" id="OB10G16380.1">
    <property type="protein sequence ID" value="OB10G16380.1"/>
    <property type="gene ID" value="OB10G16380"/>
</dbReference>
<dbReference type="InterPro" id="IPR032799">
    <property type="entry name" value="TAXi_C"/>
</dbReference>
<dbReference type="PANTHER" id="PTHR47967:SF68">
    <property type="entry name" value="OS07G0533000 PROTEIN"/>
    <property type="match status" value="1"/>
</dbReference>
<evidence type="ECO:0000313" key="6">
    <source>
        <dbReference type="Proteomes" id="UP000006038"/>
    </source>
</evidence>
<evidence type="ECO:0000259" key="4">
    <source>
        <dbReference type="PROSITE" id="PS51767"/>
    </source>
</evidence>
<dbReference type="PANTHER" id="PTHR47967">
    <property type="entry name" value="OS07G0603500 PROTEIN-RELATED"/>
    <property type="match status" value="1"/>
</dbReference>
<accession>J3N290</accession>